<evidence type="ECO:0000313" key="5">
    <source>
        <dbReference type="Proteomes" id="UP000002030"/>
    </source>
</evidence>
<dbReference type="InterPro" id="IPR001387">
    <property type="entry name" value="Cro/C1-type_HTH"/>
</dbReference>
<feature type="transmembrane region" description="Helical" evidence="2">
    <location>
        <begin position="98"/>
        <end position="116"/>
    </location>
</feature>
<dbReference type="CDD" id="cd00093">
    <property type="entry name" value="HTH_XRE"/>
    <property type="match status" value="1"/>
</dbReference>
<evidence type="ECO:0000259" key="3">
    <source>
        <dbReference type="Pfam" id="PF13464"/>
    </source>
</evidence>
<dbReference type="InterPro" id="IPR050400">
    <property type="entry name" value="Bact_Cytoskel_RodZ"/>
</dbReference>
<protein>
    <recommendedName>
        <fullName evidence="3">Cytoskeleton protein RodZ-like C-terminal domain-containing protein</fullName>
    </recommendedName>
</protein>
<feature type="compositionally biased region" description="Basic and acidic residues" evidence="1">
    <location>
        <begin position="192"/>
        <end position="203"/>
    </location>
</feature>
<sequence>MASLGGALRAMREGQGLSLEDVERDTKIRRAFLEAIESGEVQRIPGMAYARGFVRNYCEYLKAPDLWPRFDELLRGDQDEVLGSYAPPRTAFRRSSRWWLYAVLVGAVAFASYLLFQQWQDFKARMMESVITKPAEPTLEGPQDQAQVPASEDLVVEVSPDQPGQGAVSGAVSGEPVSGEASMDLSWMDGGAPKEPKEAEERRGAPGVTVRAIGVCWVKVTDLANNAVVFQGTLKDGQEMSFESPKGLRVRLGNAGSASLKTSSAELSPAGPKGIPRTYYVLPDGTIGTKRPR</sequence>
<feature type="region of interest" description="Disordered" evidence="1">
    <location>
        <begin position="159"/>
        <end position="203"/>
    </location>
</feature>
<dbReference type="PANTHER" id="PTHR34475">
    <property type="match status" value="1"/>
</dbReference>
<dbReference type="eggNOG" id="COG1426">
    <property type="taxonomic scope" value="Bacteria"/>
</dbReference>
<dbReference type="GO" id="GO:0003677">
    <property type="term" value="F:DNA binding"/>
    <property type="evidence" value="ECO:0007669"/>
    <property type="project" value="InterPro"/>
</dbReference>
<gene>
    <name evidence="4" type="ordered locus">Taci_1663</name>
</gene>
<dbReference type="AlphaFoldDB" id="D1B786"/>
<keyword evidence="2" id="KW-1133">Transmembrane helix</keyword>
<reference evidence="4 5" key="1">
    <citation type="journal article" date="2009" name="Stand. Genomic Sci.">
        <title>Complete genome sequence of Thermanaerovibrio acidaminovorans type strain (Su883).</title>
        <authorList>
            <person name="Chovatia M."/>
            <person name="Sikorski J."/>
            <person name="Schroder M."/>
            <person name="Lapidus A."/>
            <person name="Nolan M."/>
            <person name="Tice H."/>
            <person name="Glavina Del Rio T."/>
            <person name="Copeland A."/>
            <person name="Cheng J.F."/>
            <person name="Lucas S."/>
            <person name="Chen F."/>
            <person name="Bruce D."/>
            <person name="Goodwin L."/>
            <person name="Pitluck S."/>
            <person name="Ivanova N."/>
            <person name="Mavromatis K."/>
            <person name="Ovchinnikova G."/>
            <person name="Pati A."/>
            <person name="Chen A."/>
            <person name="Palaniappan K."/>
            <person name="Land M."/>
            <person name="Hauser L."/>
            <person name="Chang Y.J."/>
            <person name="Jeffries C.D."/>
            <person name="Chain P."/>
            <person name="Saunders E."/>
            <person name="Detter J.C."/>
            <person name="Brettin T."/>
            <person name="Rohde M."/>
            <person name="Goker M."/>
            <person name="Spring S."/>
            <person name="Bristow J."/>
            <person name="Markowitz V."/>
            <person name="Hugenholtz P."/>
            <person name="Kyrpides N.C."/>
            <person name="Klenk H.P."/>
            <person name="Eisen J.A."/>
        </authorList>
    </citation>
    <scope>NUCLEOTIDE SEQUENCE [LARGE SCALE GENOMIC DNA]</scope>
    <source>
        <strain evidence="5">ATCC 49978 / DSM 6589 / Su883</strain>
    </source>
</reference>
<evidence type="ECO:0000256" key="1">
    <source>
        <dbReference type="SAM" id="MobiDB-lite"/>
    </source>
</evidence>
<dbReference type="KEGG" id="tai:Taci_1663"/>
<dbReference type="Pfam" id="PF13413">
    <property type="entry name" value="HTH_25"/>
    <property type="match status" value="1"/>
</dbReference>
<keyword evidence="2" id="KW-0472">Membrane</keyword>
<evidence type="ECO:0000256" key="2">
    <source>
        <dbReference type="SAM" id="Phobius"/>
    </source>
</evidence>
<organism evidence="4 5">
    <name type="scientific">Thermanaerovibrio acidaminovorans (strain ATCC 49978 / DSM 6589 / Su883)</name>
    <name type="common">Selenomonas acidaminovorans</name>
    <dbReference type="NCBI Taxonomy" id="525903"/>
    <lineage>
        <taxon>Bacteria</taxon>
        <taxon>Thermotogati</taxon>
        <taxon>Synergistota</taxon>
        <taxon>Synergistia</taxon>
        <taxon>Synergistales</taxon>
        <taxon>Synergistaceae</taxon>
        <taxon>Thermanaerovibrio</taxon>
    </lineage>
</organism>
<keyword evidence="2" id="KW-0812">Transmembrane</keyword>
<dbReference type="STRING" id="525903.Taci_1663"/>
<dbReference type="EnsemblBacteria" id="ACZ19877">
    <property type="protein sequence ID" value="ACZ19877"/>
    <property type="gene ID" value="Taci_1663"/>
</dbReference>
<dbReference type="Proteomes" id="UP000002030">
    <property type="component" value="Chromosome"/>
</dbReference>
<name>D1B786_THEAS</name>
<feature type="domain" description="Cytoskeleton protein RodZ-like C-terminal" evidence="3">
    <location>
        <begin position="210"/>
        <end position="272"/>
    </location>
</feature>
<dbReference type="InterPro" id="IPR025194">
    <property type="entry name" value="RodZ-like_C"/>
</dbReference>
<accession>D1B786</accession>
<keyword evidence="5" id="KW-1185">Reference proteome</keyword>
<dbReference type="OrthoDB" id="9797543at2"/>
<dbReference type="PANTHER" id="PTHR34475:SF1">
    <property type="entry name" value="CYTOSKELETON PROTEIN RODZ"/>
    <property type="match status" value="1"/>
</dbReference>
<dbReference type="Pfam" id="PF13464">
    <property type="entry name" value="RodZ_C"/>
    <property type="match status" value="1"/>
</dbReference>
<dbReference type="EMBL" id="CP001818">
    <property type="protein sequence ID" value="ACZ19877.1"/>
    <property type="molecule type" value="Genomic_DNA"/>
</dbReference>
<evidence type="ECO:0000313" key="4">
    <source>
        <dbReference type="EMBL" id="ACZ19877.1"/>
    </source>
</evidence>
<dbReference type="Gene3D" id="1.10.260.40">
    <property type="entry name" value="lambda repressor-like DNA-binding domains"/>
    <property type="match status" value="1"/>
</dbReference>
<dbReference type="InterPro" id="IPR010982">
    <property type="entry name" value="Lambda_DNA-bd_dom_sf"/>
</dbReference>
<proteinExistence type="predicted"/>
<dbReference type="HOGENOM" id="CLU_047530_1_3_0"/>